<dbReference type="EMBL" id="BOON01000001">
    <property type="protein sequence ID" value="GII20520.1"/>
    <property type="molecule type" value="Genomic_DNA"/>
</dbReference>
<evidence type="ECO:0000313" key="3">
    <source>
        <dbReference type="Proteomes" id="UP000599074"/>
    </source>
</evidence>
<sequence>MSMPWPGIRSGAPVVVSLLAVLAAAAGCGNERAEARFAASTAPSRAPAAAAGGACYMVEYDVVEQTVGTSFDLAASSAAGDTVTCALQTRGGSFPDVTLAVTSVKVDTAVFRSTVVPKGSTSVAGLGKAGYSVFRPAGQGAGPGVEVGWLTGDGRLLVLRYRCAPEVPAADAAALVPKVTALAKKVDESAV</sequence>
<gene>
    <name evidence="2" type="ORF">Pme01_01170</name>
</gene>
<dbReference type="RefSeq" id="WP_168113182.1">
    <property type="nucleotide sequence ID" value="NZ_BOON01000001.1"/>
</dbReference>
<keyword evidence="1" id="KW-0732">Signal</keyword>
<proteinExistence type="predicted"/>
<feature type="signal peptide" evidence="1">
    <location>
        <begin position="1"/>
        <end position="25"/>
    </location>
</feature>
<dbReference type="Proteomes" id="UP000599074">
    <property type="component" value="Unassembled WGS sequence"/>
</dbReference>
<protein>
    <recommendedName>
        <fullName evidence="4">DUF3558 domain-containing protein</fullName>
    </recommendedName>
</protein>
<organism evidence="2 3">
    <name type="scientific">Planosporangium mesophilum</name>
    <dbReference type="NCBI Taxonomy" id="689768"/>
    <lineage>
        <taxon>Bacteria</taxon>
        <taxon>Bacillati</taxon>
        <taxon>Actinomycetota</taxon>
        <taxon>Actinomycetes</taxon>
        <taxon>Micromonosporales</taxon>
        <taxon>Micromonosporaceae</taxon>
        <taxon>Planosporangium</taxon>
    </lineage>
</organism>
<reference evidence="2" key="1">
    <citation type="submission" date="2021-01" db="EMBL/GenBank/DDBJ databases">
        <title>Whole genome shotgun sequence of Planosporangium mesophilum NBRC 109066.</title>
        <authorList>
            <person name="Komaki H."/>
            <person name="Tamura T."/>
        </authorList>
    </citation>
    <scope>NUCLEOTIDE SEQUENCE</scope>
    <source>
        <strain evidence="2">NBRC 109066</strain>
    </source>
</reference>
<name>A0A8J3TFD5_9ACTN</name>
<accession>A0A8J3TFD5</accession>
<evidence type="ECO:0000256" key="1">
    <source>
        <dbReference type="SAM" id="SignalP"/>
    </source>
</evidence>
<keyword evidence="3" id="KW-1185">Reference proteome</keyword>
<feature type="chain" id="PRO_5035237724" description="DUF3558 domain-containing protein" evidence="1">
    <location>
        <begin position="26"/>
        <end position="191"/>
    </location>
</feature>
<comment type="caution">
    <text evidence="2">The sequence shown here is derived from an EMBL/GenBank/DDBJ whole genome shotgun (WGS) entry which is preliminary data.</text>
</comment>
<evidence type="ECO:0000313" key="2">
    <source>
        <dbReference type="EMBL" id="GII20520.1"/>
    </source>
</evidence>
<dbReference type="AlphaFoldDB" id="A0A8J3TFD5"/>
<evidence type="ECO:0008006" key="4">
    <source>
        <dbReference type="Google" id="ProtNLM"/>
    </source>
</evidence>